<evidence type="ECO:0000256" key="7">
    <source>
        <dbReference type="ARBA" id="ARBA00048478"/>
    </source>
</evidence>
<evidence type="ECO:0000313" key="10">
    <source>
        <dbReference type="EMBL" id="MDT8901187.1"/>
    </source>
</evidence>
<dbReference type="Proteomes" id="UP001254848">
    <property type="component" value="Unassembled WGS sequence"/>
</dbReference>
<evidence type="ECO:0000256" key="5">
    <source>
        <dbReference type="ARBA" id="ARBA00022840"/>
    </source>
</evidence>
<dbReference type="PANTHER" id="PTHR21299:SF2">
    <property type="entry name" value="CYTIDYLATE KINASE"/>
    <property type="match status" value="1"/>
</dbReference>
<dbReference type="InterPro" id="IPR027417">
    <property type="entry name" value="P-loop_NTPase"/>
</dbReference>
<keyword evidence="4 8" id="KW-0418">Kinase</keyword>
<comment type="subcellular location">
    <subcellularLocation>
        <location evidence="8">Cytoplasm</location>
    </subcellularLocation>
</comment>
<dbReference type="GO" id="GO:0016301">
    <property type="term" value="F:kinase activity"/>
    <property type="evidence" value="ECO:0007669"/>
    <property type="project" value="UniProtKB-KW"/>
</dbReference>
<protein>
    <recommendedName>
        <fullName evidence="8">Cytidylate kinase</fullName>
        <shortName evidence="8">CK</shortName>
        <ecNumber evidence="8">2.7.4.25</ecNumber>
    </recommendedName>
    <alternativeName>
        <fullName evidence="8">Cytidine monophosphate kinase</fullName>
        <shortName evidence="8">CMP kinase</shortName>
    </alternativeName>
</protein>
<dbReference type="Pfam" id="PF02224">
    <property type="entry name" value="Cytidylate_kin"/>
    <property type="match status" value="1"/>
</dbReference>
<evidence type="ECO:0000256" key="3">
    <source>
        <dbReference type="ARBA" id="ARBA00022741"/>
    </source>
</evidence>
<keyword evidence="5 8" id="KW-0067">ATP-binding</keyword>
<keyword evidence="3 8" id="KW-0547">Nucleotide-binding</keyword>
<comment type="catalytic activity">
    <reaction evidence="7 8">
        <text>CMP + ATP = CDP + ADP</text>
        <dbReference type="Rhea" id="RHEA:11600"/>
        <dbReference type="ChEBI" id="CHEBI:30616"/>
        <dbReference type="ChEBI" id="CHEBI:58069"/>
        <dbReference type="ChEBI" id="CHEBI:60377"/>
        <dbReference type="ChEBI" id="CHEBI:456216"/>
        <dbReference type="EC" id="2.7.4.25"/>
    </reaction>
</comment>
<dbReference type="InterPro" id="IPR011994">
    <property type="entry name" value="Cytidylate_kinase_dom"/>
</dbReference>
<dbReference type="NCBIfam" id="TIGR00017">
    <property type="entry name" value="cmk"/>
    <property type="match status" value="1"/>
</dbReference>
<dbReference type="PANTHER" id="PTHR21299">
    <property type="entry name" value="CYTIDYLATE KINASE/PANTOATE-BETA-ALANINE LIGASE"/>
    <property type="match status" value="1"/>
</dbReference>
<dbReference type="SUPFAM" id="SSF52540">
    <property type="entry name" value="P-loop containing nucleoside triphosphate hydrolases"/>
    <property type="match status" value="1"/>
</dbReference>
<dbReference type="Gene3D" id="3.40.50.300">
    <property type="entry name" value="P-loop containing nucleotide triphosphate hydrolases"/>
    <property type="match status" value="1"/>
</dbReference>
<comment type="caution">
    <text evidence="10">The sequence shown here is derived from an EMBL/GenBank/DDBJ whole genome shotgun (WGS) entry which is preliminary data.</text>
</comment>
<reference evidence="10 11" key="1">
    <citation type="submission" date="2023-07" db="EMBL/GenBank/DDBJ databases">
        <title>The novel representative of Negativicutes class, Anaeroselena agilis gen. nov. sp. nov.</title>
        <authorList>
            <person name="Prokofeva M.I."/>
            <person name="Elcheninov A.G."/>
            <person name="Klyukina A."/>
            <person name="Kublanov I.V."/>
            <person name="Frolov E.N."/>
            <person name="Podosokorskaya O.A."/>
        </authorList>
    </citation>
    <scope>NUCLEOTIDE SEQUENCE [LARGE SCALE GENOMIC DNA]</scope>
    <source>
        <strain evidence="10 11">4137-cl</strain>
    </source>
</reference>
<dbReference type="InterPro" id="IPR003136">
    <property type="entry name" value="Cytidylate_kin"/>
</dbReference>
<gene>
    <name evidence="8 10" type="primary">cmk</name>
    <name evidence="10" type="ORF">Q4T40_08050</name>
</gene>
<evidence type="ECO:0000256" key="4">
    <source>
        <dbReference type="ARBA" id="ARBA00022777"/>
    </source>
</evidence>
<keyword evidence="2 8" id="KW-0808">Transferase</keyword>
<accession>A0ABU3NY43</accession>
<evidence type="ECO:0000313" key="11">
    <source>
        <dbReference type="Proteomes" id="UP001254848"/>
    </source>
</evidence>
<organism evidence="10 11">
    <name type="scientific">Anaeroselena agilis</name>
    <dbReference type="NCBI Taxonomy" id="3063788"/>
    <lineage>
        <taxon>Bacteria</taxon>
        <taxon>Bacillati</taxon>
        <taxon>Bacillota</taxon>
        <taxon>Negativicutes</taxon>
        <taxon>Acetonemataceae</taxon>
        <taxon>Anaeroselena</taxon>
    </lineage>
</organism>
<sequence>MKKLIIAIDGPAGAGKSTVARLVAERLGYTYIDTGAMYRAVTWDTMRRGIPAENAEKVAAVARAINLHLATVAGKTLVKVDDTDITDAIRTPEVSRQVAEISKNGGVREAMVHLQRQMAGLGGVVMDGRDIGTHVLPGADIKIFLTASIAERALRRWRELTDKGLAVDLAELRAEIACRDKADCEREIAPLVQAADAALVDTTDLTIPQAVEKILELCEARTSVL</sequence>
<evidence type="ECO:0000256" key="1">
    <source>
        <dbReference type="ARBA" id="ARBA00009427"/>
    </source>
</evidence>
<comment type="similarity">
    <text evidence="1 8">Belongs to the cytidylate kinase family. Type 1 subfamily.</text>
</comment>
<dbReference type="EMBL" id="JAUOZS010000001">
    <property type="protein sequence ID" value="MDT8901187.1"/>
    <property type="molecule type" value="Genomic_DNA"/>
</dbReference>
<evidence type="ECO:0000256" key="8">
    <source>
        <dbReference type="HAMAP-Rule" id="MF_00238"/>
    </source>
</evidence>
<dbReference type="HAMAP" id="MF_00238">
    <property type="entry name" value="Cytidyl_kinase_type1"/>
    <property type="match status" value="1"/>
</dbReference>
<evidence type="ECO:0000259" key="9">
    <source>
        <dbReference type="Pfam" id="PF02224"/>
    </source>
</evidence>
<comment type="catalytic activity">
    <reaction evidence="6 8">
        <text>dCMP + ATP = dCDP + ADP</text>
        <dbReference type="Rhea" id="RHEA:25094"/>
        <dbReference type="ChEBI" id="CHEBI:30616"/>
        <dbReference type="ChEBI" id="CHEBI:57566"/>
        <dbReference type="ChEBI" id="CHEBI:58593"/>
        <dbReference type="ChEBI" id="CHEBI:456216"/>
        <dbReference type="EC" id="2.7.4.25"/>
    </reaction>
</comment>
<dbReference type="CDD" id="cd02020">
    <property type="entry name" value="CMPK"/>
    <property type="match status" value="1"/>
</dbReference>
<evidence type="ECO:0000256" key="6">
    <source>
        <dbReference type="ARBA" id="ARBA00047615"/>
    </source>
</evidence>
<keyword evidence="11" id="KW-1185">Reference proteome</keyword>
<keyword evidence="8" id="KW-0963">Cytoplasm</keyword>
<feature type="domain" description="Cytidylate kinase" evidence="9">
    <location>
        <begin position="6"/>
        <end position="218"/>
    </location>
</feature>
<dbReference type="EC" id="2.7.4.25" evidence="8"/>
<evidence type="ECO:0000256" key="2">
    <source>
        <dbReference type="ARBA" id="ARBA00022679"/>
    </source>
</evidence>
<proteinExistence type="inferred from homology"/>
<feature type="binding site" evidence="8">
    <location>
        <begin position="10"/>
        <end position="18"/>
    </location>
    <ligand>
        <name>ATP</name>
        <dbReference type="ChEBI" id="CHEBI:30616"/>
    </ligand>
</feature>
<dbReference type="RefSeq" id="WP_413779711.1">
    <property type="nucleotide sequence ID" value="NZ_JAUOZS010000001.1"/>
</dbReference>
<name>A0ABU3NY43_9FIRM</name>